<name>A0AA91IMF6_9GAMM</name>
<dbReference type="GO" id="GO:0008831">
    <property type="term" value="F:dTDP-4-dehydrorhamnose reductase activity"/>
    <property type="evidence" value="ECO:0007669"/>
    <property type="project" value="UniProtKB-EC"/>
</dbReference>
<dbReference type="PANTHER" id="PTHR10491:SF4">
    <property type="entry name" value="METHIONINE ADENOSYLTRANSFERASE 2 SUBUNIT BETA"/>
    <property type="match status" value="1"/>
</dbReference>
<evidence type="ECO:0000256" key="1">
    <source>
        <dbReference type="ARBA" id="ARBA00004781"/>
    </source>
</evidence>
<dbReference type="CDD" id="cd05254">
    <property type="entry name" value="dTDP_HR_like_SDR_e"/>
    <property type="match status" value="1"/>
</dbReference>
<proteinExistence type="inferred from homology"/>
<dbReference type="Gene3D" id="3.90.25.10">
    <property type="entry name" value="UDP-galactose 4-epimerase, domain 1"/>
    <property type="match status" value="1"/>
</dbReference>
<dbReference type="GO" id="GO:0019305">
    <property type="term" value="P:dTDP-rhamnose biosynthetic process"/>
    <property type="evidence" value="ECO:0007669"/>
    <property type="project" value="TreeGrafter"/>
</dbReference>
<keyword evidence="6" id="KW-0521">NADP</keyword>
<dbReference type="Proteomes" id="UP000078431">
    <property type="component" value="Unassembled WGS sequence"/>
</dbReference>
<comment type="function">
    <text evidence="6">Catalyzes the reduction of dTDP-6-deoxy-L-lyxo-4-hexulose to yield dTDP-L-rhamnose.</text>
</comment>
<evidence type="ECO:0000256" key="6">
    <source>
        <dbReference type="RuleBase" id="RU364082"/>
    </source>
</evidence>
<dbReference type="EC" id="1.1.1.133" evidence="3 6"/>
<dbReference type="Pfam" id="PF04321">
    <property type="entry name" value="RmlD_sub_bind"/>
    <property type="match status" value="1"/>
</dbReference>
<evidence type="ECO:0000313" key="8">
    <source>
        <dbReference type="EMBL" id="OAT56665.1"/>
    </source>
</evidence>
<comment type="catalytic activity">
    <reaction evidence="5 6">
        <text>dTDP-beta-L-rhamnose + NADP(+) = dTDP-4-dehydro-beta-L-rhamnose + NADPH + H(+)</text>
        <dbReference type="Rhea" id="RHEA:21796"/>
        <dbReference type="ChEBI" id="CHEBI:15378"/>
        <dbReference type="ChEBI" id="CHEBI:57510"/>
        <dbReference type="ChEBI" id="CHEBI:57783"/>
        <dbReference type="ChEBI" id="CHEBI:58349"/>
        <dbReference type="ChEBI" id="CHEBI:62830"/>
        <dbReference type="EC" id="1.1.1.133"/>
    </reaction>
</comment>
<keyword evidence="9" id="KW-1185">Reference proteome</keyword>
<dbReference type="InterPro" id="IPR005913">
    <property type="entry name" value="dTDP_dehydrorham_reduct"/>
</dbReference>
<evidence type="ECO:0000256" key="4">
    <source>
        <dbReference type="ARBA" id="ARBA00017099"/>
    </source>
</evidence>
<organism evidence="8 9">
    <name type="scientific">Obesumbacterium proteus ATCC 12841</name>
    <dbReference type="NCBI Taxonomy" id="1354268"/>
    <lineage>
        <taxon>Bacteria</taxon>
        <taxon>Pseudomonadati</taxon>
        <taxon>Pseudomonadota</taxon>
        <taxon>Gammaproteobacteria</taxon>
        <taxon>Enterobacterales</taxon>
        <taxon>Hafniaceae</taxon>
        <taxon>Obesumbacterium</taxon>
    </lineage>
</organism>
<dbReference type="AlphaFoldDB" id="A0AA91IMF6"/>
<comment type="pathway">
    <text evidence="1 6">Carbohydrate biosynthesis; dTDP-L-rhamnose biosynthesis.</text>
</comment>
<reference evidence="8 9" key="1">
    <citation type="submission" date="2016-04" db="EMBL/GenBank/DDBJ databases">
        <title>ATOL: Assembling a taxonomically balanced genome-scale reconstruction of the evolutionary history of the Enterobacteriaceae.</title>
        <authorList>
            <person name="Plunkett G.III."/>
            <person name="Neeno-Eckwall E.C."/>
            <person name="Glasner J.D."/>
            <person name="Perna N.T."/>
        </authorList>
    </citation>
    <scope>NUCLEOTIDE SEQUENCE [LARGE SCALE GENOMIC DNA]</scope>
    <source>
        <strain evidence="8 9">ATCC 12841</strain>
    </source>
</reference>
<dbReference type="NCBIfam" id="NF007440">
    <property type="entry name" value="PRK09987.1"/>
    <property type="match status" value="1"/>
</dbReference>
<dbReference type="GO" id="GO:0005829">
    <property type="term" value="C:cytosol"/>
    <property type="evidence" value="ECO:0007669"/>
    <property type="project" value="TreeGrafter"/>
</dbReference>
<evidence type="ECO:0000256" key="5">
    <source>
        <dbReference type="ARBA" id="ARBA00048200"/>
    </source>
</evidence>
<evidence type="ECO:0000313" key="9">
    <source>
        <dbReference type="Proteomes" id="UP000078431"/>
    </source>
</evidence>
<evidence type="ECO:0000256" key="2">
    <source>
        <dbReference type="ARBA" id="ARBA00010944"/>
    </source>
</evidence>
<dbReference type="SUPFAM" id="SSF51735">
    <property type="entry name" value="NAD(P)-binding Rossmann-fold domains"/>
    <property type="match status" value="1"/>
</dbReference>
<dbReference type="InterPro" id="IPR036291">
    <property type="entry name" value="NAD(P)-bd_dom_sf"/>
</dbReference>
<comment type="caution">
    <text evidence="8">The sequence shown here is derived from an EMBL/GenBank/DDBJ whole genome shotgun (WGS) entry which is preliminary data.</text>
</comment>
<comment type="similarity">
    <text evidence="2 6">Belongs to the dTDP-4-dehydrorhamnose reductase family.</text>
</comment>
<dbReference type="NCBIfam" id="TIGR01214">
    <property type="entry name" value="rmlD"/>
    <property type="match status" value="1"/>
</dbReference>
<protein>
    <recommendedName>
        <fullName evidence="4 6">dTDP-4-dehydrorhamnose reductase</fullName>
        <ecNumber evidence="3 6">1.1.1.133</ecNumber>
    </recommendedName>
</protein>
<comment type="cofactor">
    <cofactor evidence="6">
        <name>Mg(2+)</name>
        <dbReference type="ChEBI" id="CHEBI:18420"/>
    </cofactor>
    <text evidence="6">Binds 1 Mg(2+) ion per monomer.</text>
</comment>
<dbReference type="InterPro" id="IPR029903">
    <property type="entry name" value="RmlD-like-bd"/>
</dbReference>
<dbReference type="PANTHER" id="PTHR10491">
    <property type="entry name" value="DTDP-4-DEHYDRORHAMNOSE REDUCTASE"/>
    <property type="match status" value="1"/>
</dbReference>
<dbReference type="EMBL" id="LXEX01000073">
    <property type="protein sequence ID" value="OAT56665.1"/>
    <property type="molecule type" value="Genomic_DNA"/>
</dbReference>
<dbReference type="Gene3D" id="3.40.50.720">
    <property type="entry name" value="NAD(P)-binding Rossmann-like Domain"/>
    <property type="match status" value="1"/>
</dbReference>
<accession>A0AA91IMF6</accession>
<evidence type="ECO:0000256" key="3">
    <source>
        <dbReference type="ARBA" id="ARBA00012929"/>
    </source>
</evidence>
<gene>
    <name evidence="8" type="ORF">M993_04643</name>
</gene>
<feature type="domain" description="RmlD-like substrate binding" evidence="7">
    <location>
        <begin position="1"/>
        <end position="292"/>
    </location>
</feature>
<evidence type="ECO:0000259" key="7">
    <source>
        <dbReference type="Pfam" id="PF04321"/>
    </source>
</evidence>
<keyword evidence="6 8" id="KW-0560">Oxidoreductase</keyword>
<dbReference type="RefSeq" id="WP_064645534.1">
    <property type="nucleotide sequence ID" value="NZ_LXEX01000073.1"/>
</dbReference>
<sequence length="296" mass="32478">MKILLIGKNGQVGWELQRSLSTLGELVAVDFFDTELCGDLTKPEGIAQTIRSVKPDVVVNAAAHTAVDKAESERELSQLLNADSVEVIAKETAKLGALLIHYSTDYVFNGGGDHYRLEDEQPAPLNVYGETKLAGEIAVATKNPRHFIFRTSWVYATRGANFAKTMLRLAKEKETLAIINDQHGAPTGAELLADCTAIAIRAENANKSLYGTYHLVASGETTWCGYAQFVFDVAREKGIELAIKDVNGIPTTDYPTPAKRPLNSRLSNEKFQRVFSVVIPDWRQGVERVVIEVSGK</sequence>